<proteinExistence type="predicted"/>
<feature type="region of interest" description="Disordered" evidence="1">
    <location>
        <begin position="16"/>
        <end position="39"/>
    </location>
</feature>
<protein>
    <submittedName>
        <fullName evidence="2">Uncharacterized protein</fullName>
    </submittedName>
</protein>
<evidence type="ECO:0000313" key="3">
    <source>
        <dbReference type="Proteomes" id="UP000261166"/>
    </source>
</evidence>
<reference evidence="2 3" key="1">
    <citation type="submission" date="2018-08" db="EMBL/GenBank/DDBJ databases">
        <title>A genome reference for cultivated species of the human gut microbiota.</title>
        <authorList>
            <person name="Zou Y."/>
            <person name="Xue W."/>
            <person name="Luo G."/>
        </authorList>
    </citation>
    <scope>NUCLEOTIDE SEQUENCE [LARGE SCALE GENOMIC DNA]</scope>
    <source>
        <strain evidence="2 3">AF26-4BH</strain>
    </source>
</reference>
<dbReference type="AlphaFoldDB" id="A0A3E3INE3"/>
<dbReference type="EMBL" id="QVLU01000020">
    <property type="protein sequence ID" value="RGE68542.1"/>
    <property type="molecule type" value="Genomic_DNA"/>
</dbReference>
<name>A0A3E3INE3_9FIRM</name>
<gene>
    <name evidence="2" type="ORF">DWY69_20175</name>
</gene>
<sequence>MAEFWFTGTVRNTPFLKLDRTTPSSRPGKRRPAAAASDGGKGVAYVDAFILRPTWAPERICFPFPLISVKINCIIIGRDSTVWIY</sequence>
<organism evidence="2 3">
    <name type="scientific">Eisenbergiella massiliensis</name>
    <dbReference type="NCBI Taxonomy" id="1720294"/>
    <lineage>
        <taxon>Bacteria</taxon>
        <taxon>Bacillati</taxon>
        <taxon>Bacillota</taxon>
        <taxon>Clostridia</taxon>
        <taxon>Lachnospirales</taxon>
        <taxon>Lachnospiraceae</taxon>
        <taxon>Eisenbergiella</taxon>
    </lineage>
</organism>
<accession>A0A3E3INE3</accession>
<evidence type="ECO:0000256" key="1">
    <source>
        <dbReference type="SAM" id="MobiDB-lite"/>
    </source>
</evidence>
<dbReference type="Proteomes" id="UP000261166">
    <property type="component" value="Unassembled WGS sequence"/>
</dbReference>
<evidence type="ECO:0000313" key="2">
    <source>
        <dbReference type="EMBL" id="RGE68542.1"/>
    </source>
</evidence>
<comment type="caution">
    <text evidence="2">The sequence shown here is derived from an EMBL/GenBank/DDBJ whole genome shotgun (WGS) entry which is preliminary data.</text>
</comment>